<proteinExistence type="inferred from homology"/>
<name>A0A1H4KIV9_9MICC</name>
<reference evidence="8 9" key="1">
    <citation type="submission" date="2016-10" db="EMBL/GenBank/DDBJ databases">
        <authorList>
            <person name="de Groot N.N."/>
        </authorList>
    </citation>
    <scope>NUCLEOTIDE SEQUENCE [LARGE SCALE GENOMIC DNA]</scope>
    <source>
        <strain evidence="8 9">DSM 10495</strain>
    </source>
</reference>
<dbReference type="SUPFAM" id="SSF53613">
    <property type="entry name" value="Ribokinase-like"/>
    <property type="match status" value="1"/>
</dbReference>
<evidence type="ECO:0000256" key="6">
    <source>
        <dbReference type="PIRNR" id="PIRNR000535"/>
    </source>
</evidence>
<accession>A0A1H4KIV9</accession>
<dbReference type="PANTHER" id="PTHR46566:SF5">
    <property type="entry name" value="1-PHOSPHOFRUCTOKINASE"/>
    <property type="match status" value="1"/>
</dbReference>
<evidence type="ECO:0000256" key="5">
    <source>
        <dbReference type="ARBA" id="ARBA00022840"/>
    </source>
</evidence>
<protein>
    <submittedName>
        <fullName evidence="8">1-phosphofructokinase</fullName>
    </submittedName>
</protein>
<dbReference type="Pfam" id="PF00294">
    <property type="entry name" value="PfkB"/>
    <property type="match status" value="1"/>
</dbReference>
<dbReference type="InterPro" id="IPR029056">
    <property type="entry name" value="Ribokinase-like"/>
</dbReference>
<keyword evidence="9" id="KW-1185">Reference proteome</keyword>
<dbReference type="CDD" id="cd01164">
    <property type="entry name" value="FruK_PfkB_like"/>
    <property type="match status" value="1"/>
</dbReference>
<dbReference type="InterPro" id="IPR017583">
    <property type="entry name" value="Tagatose/fructose_Pkinase"/>
</dbReference>
<dbReference type="GO" id="GO:0005829">
    <property type="term" value="C:cytosol"/>
    <property type="evidence" value="ECO:0007669"/>
    <property type="project" value="TreeGrafter"/>
</dbReference>
<organism evidence="8 9">
    <name type="scientific">Arthrobacter woluwensis</name>
    <dbReference type="NCBI Taxonomy" id="156980"/>
    <lineage>
        <taxon>Bacteria</taxon>
        <taxon>Bacillati</taxon>
        <taxon>Actinomycetota</taxon>
        <taxon>Actinomycetes</taxon>
        <taxon>Micrococcales</taxon>
        <taxon>Micrococcaceae</taxon>
        <taxon>Arthrobacter</taxon>
    </lineage>
</organism>
<keyword evidence="3" id="KW-0547">Nucleotide-binding</keyword>
<dbReference type="Gene3D" id="3.40.1190.20">
    <property type="match status" value="1"/>
</dbReference>
<keyword evidence="5" id="KW-0067">ATP-binding</keyword>
<dbReference type="RefSeq" id="WP_066214016.1">
    <property type="nucleotide sequence ID" value="NZ_FNSN01000003.1"/>
</dbReference>
<dbReference type="Proteomes" id="UP000182652">
    <property type="component" value="Unassembled WGS sequence"/>
</dbReference>
<evidence type="ECO:0000256" key="2">
    <source>
        <dbReference type="ARBA" id="ARBA00022679"/>
    </source>
</evidence>
<comment type="similarity">
    <text evidence="1">Belongs to the carbohydrate kinase PfkB family.</text>
</comment>
<keyword evidence="4 8" id="KW-0418">Kinase</keyword>
<sequence length="325" mass="32737">MILTVTPNPAIDWTVTTDSFAFDAVNVATESTREASGKGINVSVALRRNGVPTQALFPAGGGTGVFMREQLAGMGVDAVVVPSGAEVRTNITLRVPGHAGTKINEPGAPLGEDLAQRLIDAVRVALSEALTASDGVTTLALCGSLPPGAPEGFHPALVRLGRELGAAVVVDASGEVLSRALAAGPGLVKPNVHELAAETGRELGTVGDVVDAAREVLTRGAGAVLASLGADGMVYVDAGHALHGWARDVRVLNTVGAGDASLAGFLAARDGGAEPAGCLASAILYASSAVGHATTLFDLDPELRDRITVTDAPDAARPLSEPAKG</sequence>
<evidence type="ECO:0000259" key="7">
    <source>
        <dbReference type="Pfam" id="PF00294"/>
    </source>
</evidence>
<gene>
    <name evidence="8" type="ORF">SAMN04489745_0670</name>
</gene>
<dbReference type="PIRSF" id="PIRSF000535">
    <property type="entry name" value="1PFK/6PFK/LacC"/>
    <property type="match status" value="1"/>
</dbReference>
<feature type="domain" description="Carbohydrate kinase PfkB" evidence="7">
    <location>
        <begin position="11"/>
        <end position="295"/>
    </location>
</feature>
<dbReference type="PROSITE" id="PS00584">
    <property type="entry name" value="PFKB_KINASES_2"/>
    <property type="match status" value="1"/>
</dbReference>
<evidence type="ECO:0000256" key="4">
    <source>
        <dbReference type="ARBA" id="ARBA00022777"/>
    </source>
</evidence>
<evidence type="ECO:0000256" key="1">
    <source>
        <dbReference type="ARBA" id="ARBA00010688"/>
    </source>
</evidence>
<dbReference type="STRING" id="156980.SAMN04489745_0670"/>
<dbReference type="InterPro" id="IPR011611">
    <property type="entry name" value="PfkB_dom"/>
</dbReference>
<evidence type="ECO:0000256" key="3">
    <source>
        <dbReference type="ARBA" id="ARBA00022741"/>
    </source>
</evidence>
<evidence type="ECO:0000313" key="8">
    <source>
        <dbReference type="EMBL" id="SEB58484.1"/>
    </source>
</evidence>
<dbReference type="NCBIfam" id="TIGR03168">
    <property type="entry name" value="1-PFK"/>
    <property type="match status" value="1"/>
</dbReference>
<dbReference type="PANTHER" id="PTHR46566">
    <property type="entry name" value="1-PHOSPHOFRUCTOKINASE-RELATED"/>
    <property type="match status" value="1"/>
</dbReference>
<dbReference type="AlphaFoldDB" id="A0A1H4KIV9"/>
<dbReference type="EMBL" id="FNSN01000003">
    <property type="protein sequence ID" value="SEB58484.1"/>
    <property type="molecule type" value="Genomic_DNA"/>
</dbReference>
<dbReference type="InterPro" id="IPR002173">
    <property type="entry name" value="Carboh/pur_kinase_PfkB_CS"/>
</dbReference>
<keyword evidence="2 6" id="KW-0808">Transferase</keyword>
<evidence type="ECO:0000313" key="9">
    <source>
        <dbReference type="Proteomes" id="UP000182652"/>
    </source>
</evidence>
<dbReference type="GO" id="GO:0008443">
    <property type="term" value="F:phosphofructokinase activity"/>
    <property type="evidence" value="ECO:0007669"/>
    <property type="project" value="TreeGrafter"/>
</dbReference>
<dbReference type="GO" id="GO:0005524">
    <property type="term" value="F:ATP binding"/>
    <property type="evidence" value="ECO:0007669"/>
    <property type="project" value="UniProtKB-KW"/>
</dbReference>